<accession>A0ABZ1UJH0</accession>
<dbReference type="Proteomes" id="UP000321323">
    <property type="component" value="Chromosome"/>
</dbReference>
<evidence type="ECO:0000313" key="3">
    <source>
        <dbReference type="EMBL" id="WUR12850.1"/>
    </source>
</evidence>
<organism evidence="3 4">
    <name type="scientific">[Empedobacter] haloabium</name>
    <dbReference type="NCBI Taxonomy" id="592317"/>
    <lineage>
        <taxon>Bacteria</taxon>
        <taxon>Pseudomonadati</taxon>
        <taxon>Pseudomonadota</taxon>
        <taxon>Betaproteobacteria</taxon>
        <taxon>Burkholderiales</taxon>
        <taxon>Oxalobacteraceae</taxon>
        <taxon>Telluria group</taxon>
        <taxon>Telluria group incertae sedis</taxon>
    </lineage>
</organism>
<sequence>MKQLTALMLAATLALPAAAAPVAKPENTSVARRVPPRPAPQPAGWAMLAVAGLLVGLGLFRRPAQAEVFS</sequence>
<evidence type="ECO:0000256" key="1">
    <source>
        <dbReference type="SAM" id="Phobius"/>
    </source>
</evidence>
<keyword evidence="1" id="KW-0812">Transmembrane</keyword>
<feature type="signal peptide" evidence="2">
    <location>
        <begin position="1"/>
        <end position="19"/>
    </location>
</feature>
<name>A0ABZ1UJH0_9BURK</name>
<keyword evidence="1" id="KW-1133">Transmembrane helix</keyword>
<evidence type="ECO:0000313" key="4">
    <source>
        <dbReference type="Proteomes" id="UP000321323"/>
    </source>
</evidence>
<reference evidence="3 4" key="1">
    <citation type="journal article" date="2019" name="Int. J. Syst. Evol. Microbiol.">
        <title>The Draft Whole-Genome Sequence of the Antibiotic Producer Empedobacter haloabium ATCC 31962 Provides Indications for Its Taxonomic Reclassification.</title>
        <authorList>
            <person name="Miess H."/>
            <person name="Arlt P."/>
            <person name="Apel A.K."/>
            <person name="Weber T."/>
            <person name="Nieselt K."/>
            <person name="Hanssen F."/>
            <person name="Czemmel S."/>
            <person name="Nahnsen S."/>
            <person name="Gross H."/>
        </authorList>
    </citation>
    <scope>NUCLEOTIDE SEQUENCE [LARGE SCALE GENOMIC DNA]</scope>
    <source>
        <strain evidence="3 4">ATCC 31962</strain>
    </source>
</reference>
<dbReference type="EMBL" id="CP136508">
    <property type="protein sequence ID" value="WUR12850.1"/>
    <property type="molecule type" value="Genomic_DNA"/>
</dbReference>
<keyword evidence="1" id="KW-0472">Membrane</keyword>
<evidence type="ECO:0000256" key="2">
    <source>
        <dbReference type="SAM" id="SignalP"/>
    </source>
</evidence>
<proteinExistence type="predicted"/>
<keyword evidence="4" id="KW-1185">Reference proteome</keyword>
<gene>
    <name evidence="3" type="ORF">E7V67_024670</name>
</gene>
<feature type="chain" id="PRO_5045860125" description="PEP-CTERM sorting domain-containing protein" evidence="2">
    <location>
        <begin position="20"/>
        <end position="70"/>
    </location>
</feature>
<evidence type="ECO:0008006" key="5">
    <source>
        <dbReference type="Google" id="ProtNLM"/>
    </source>
</evidence>
<keyword evidence="2" id="KW-0732">Signal</keyword>
<protein>
    <recommendedName>
        <fullName evidence="5">PEP-CTERM sorting domain-containing protein</fullName>
    </recommendedName>
</protein>
<feature type="transmembrane region" description="Helical" evidence="1">
    <location>
        <begin position="43"/>
        <end position="60"/>
    </location>
</feature>